<dbReference type="Proteomes" id="UP000288168">
    <property type="component" value="Unassembled WGS sequence"/>
</dbReference>
<dbReference type="GO" id="GO:0019863">
    <property type="term" value="F:IgE binding"/>
    <property type="evidence" value="ECO:0007669"/>
    <property type="project" value="InterPro"/>
</dbReference>
<dbReference type="EMBL" id="NKCI01000030">
    <property type="protein sequence ID" value="RSL65183.1"/>
    <property type="molecule type" value="Genomic_DNA"/>
</dbReference>
<evidence type="ECO:0000313" key="3">
    <source>
        <dbReference type="EMBL" id="RSL65183.1"/>
    </source>
</evidence>
<dbReference type="PANTHER" id="PTHR42039:SF1">
    <property type="entry name" value="PUTATIVE (AFU_ORTHOLOGUE AFUA_3G02940)-RELATED"/>
    <property type="match status" value="1"/>
</dbReference>
<protein>
    <recommendedName>
        <fullName evidence="5">Allergen Asp f 4</fullName>
    </recommendedName>
</protein>
<keyword evidence="2" id="KW-0732">Signal</keyword>
<dbReference type="PANTHER" id="PTHR42039">
    <property type="entry name" value="PUTATIVE (AFU_ORTHOLOGUE AFUA_3G02940)-RELATED"/>
    <property type="match status" value="1"/>
</dbReference>
<evidence type="ECO:0000256" key="2">
    <source>
        <dbReference type="SAM" id="SignalP"/>
    </source>
</evidence>
<comment type="caution">
    <text evidence="3">The sequence shown here is derived from an EMBL/GenBank/DDBJ whole genome shotgun (WGS) entry which is preliminary data.</text>
</comment>
<feature type="chain" id="PRO_5019153368" description="Allergen Asp f 4" evidence="2">
    <location>
        <begin position="19"/>
        <end position="305"/>
    </location>
</feature>
<keyword evidence="4" id="KW-1185">Reference proteome</keyword>
<sequence length="305" mass="31267">MKVSSSVVILAAALGVSAHPSGHAHQRAHGRRDFVVANKPVTVTEYATQVVSQAAPTAPAAVNQAAYEAPASSQEAAAPATSSAADSGSDSGSDSGAGYKEFCGGKNKKRATVEQIAYKGNTGTSDDYGCNIMAVDESVADKYKYTTTFKNAGSKTQECVCFNKIGPDGGINGFWKGNQAITFSLPGKGSKVIAFDENSQGGCACGVGEVPTTAIGQFASTWLEFDFGNESNKKWSGADASCLVSAAENLDIPGLQVCGHGTCSTIYPGGTGENAYLGGMEDLDGIGLNLPAGKARLTVTVDYSK</sequence>
<evidence type="ECO:0008006" key="5">
    <source>
        <dbReference type="Google" id="ProtNLM"/>
    </source>
</evidence>
<dbReference type="GO" id="GO:0005576">
    <property type="term" value="C:extracellular region"/>
    <property type="evidence" value="ECO:0007669"/>
    <property type="project" value="InterPro"/>
</dbReference>
<dbReference type="InterPro" id="IPR038903">
    <property type="entry name" value="Allergen_Asp_f_4"/>
</dbReference>
<proteinExistence type="predicted"/>
<dbReference type="OrthoDB" id="118256at2759"/>
<feature type="signal peptide" evidence="2">
    <location>
        <begin position="1"/>
        <end position="18"/>
    </location>
</feature>
<organism evidence="3 4">
    <name type="scientific">Fusarium duplospermum</name>
    <dbReference type="NCBI Taxonomy" id="1325734"/>
    <lineage>
        <taxon>Eukaryota</taxon>
        <taxon>Fungi</taxon>
        <taxon>Dikarya</taxon>
        <taxon>Ascomycota</taxon>
        <taxon>Pezizomycotina</taxon>
        <taxon>Sordariomycetes</taxon>
        <taxon>Hypocreomycetidae</taxon>
        <taxon>Hypocreales</taxon>
        <taxon>Nectriaceae</taxon>
        <taxon>Fusarium</taxon>
        <taxon>Fusarium solani species complex</taxon>
    </lineage>
</organism>
<gene>
    <name evidence="3" type="ORF">CEP54_004391</name>
</gene>
<evidence type="ECO:0000256" key="1">
    <source>
        <dbReference type="SAM" id="MobiDB-lite"/>
    </source>
</evidence>
<dbReference type="Pfam" id="PF25312">
    <property type="entry name" value="Allergen_Asp_f_4"/>
    <property type="match status" value="1"/>
</dbReference>
<feature type="region of interest" description="Disordered" evidence="1">
    <location>
        <begin position="73"/>
        <end position="96"/>
    </location>
</feature>
<dbReference type="AlphaFoldDB" id="A0A428QIQ7"/>
<reference evidence="3 4" key="1">
    <citation type="submission" date="2017-06" db="EMBL/GenBank/DDBJ databases">
        <title>Comparative genomic analysis of Ambrosia Fusariam Clade fungi.</title>
        <authorList>
            <person name="Stajich J.E."/>
            <person name="Carrillo J."/>
            <person name="Kijimoto T."/>
            <person name="Eskalen A."/>
            <person name="O'Donnell K."/>
            <person name="Kasson M."/>
        </authorList>
    </citation>
    <scope>NUCLEOTIDE SEQUENCE [LARGE SCALE GENOMIC DNA]</scope>
    <source>
        <strain evidence="3 4">NRRL62584</strain>
    </source>
</reference>
<name>A0A428QIQ7_9HYPO</name>
<accession>A0A428QIQ7</accession>
<evidence type="ECO:0000313" key="4">
    <source>
        <dbReference type="Proteomes" id="UP000288168"/>
    </source>
</evidence>